<evidence type="ECO:0000256" key="6">
    <source>
        <dbReference type="ARBA" id="ARBA00023157"/>
    </source>
</evidence>
<dbReference type="GO" id="GO:0003676">
    <property type="term" value="F:nucleic acid binding"/>
    <property type="evidence" value="ECO:0007669"/>
    <property type="project" value="InterPro"/>
</dbReference>
<dbReference type="Gene3D" id="1.10.575.10">
    <property type="entry name" value="P1 Nuclease"/>
    <property type="match status" value="1"/>
</dbReference>
<keyword evidence="8" id="KW-0732">Signal</keyword>
<dbReference type="CDD" id="cd11010">
    <property type="entry name" value="S1-P1_nuclease"/>
    <property type="match status" value="1"/>
</dbReference>
<dbReference type="EMBL" id="JANBVO010000003">
    <property type="protein sequence ID" value="KAJ9155466.1"/>
    <property type="molecule type" value="Genomic_DNA"/>
</dbReference>
<dbReference type="GO" id="GO:0006308">
    <property type="term" value="P:DNA catabolic process"/>
    <property type="evidence" value="ECO:0007669"/>
    <property type="project" value="InterPro"/>
</dbReference>
<keyword evidence="10" id="KW-1185">Reference proteome</keyword>
<dbReference type="Pfam" id="PF02265">
    <property type="entry name" value="S1-P1_nuclease"/>
    <property type="match status" value="1"/>
</dbReference>
<sequence>MKLSSSVAWGLAALPAARAWGGFGHITVAYIASNFVSDPTAAYFQTLLRNDTSDYLANVATWADSVRYTRWGRYTGVFHFIDAKDDPPHSCGVDLARDCKAEGCVVSAIHNYTSQLLPEASGEGGGGGFALPEWQRAQAAKFVIHFVGDIHQPLHDEDVARGGNGIHALWGGVELNLHHIWDTRIPERAAGGVPRRKPFEAARRWADELTAEIRTGGFRAQSEAWLDGIDLADPTATALAWAREGNAYVCSTVLPEGPKAIVGQELGGDYYQKAAPVVEVQIARAGYRLAAWLDLIAANITSGAVQSPDEL</sequence>
<evidence type="ECO:0000256" key="1">
    <source>
        <dbReference type="ARBA" id="ARBA00009547"/>
    </source>
</evidence>
<name>A0AA38VNV5_9PEZI</name>
<dbReference type="GO" id="GO:0046872">
    <property type="term" value="F:metal ion binding"/>
    <property type="evidence" value="ECO:0007669"/>
    <property type="project" value="UniProtKB-KW"/>
</dbReference>
<feature type="signal peptide" evidence="8">
    <location>
        <begin position="1"/>
        <end position="19"/>
    </location>
</feature>
<evidence type="ECO:0000256" key="2">
    <source>
        <dbReference type="ARBA" id="ARBA00022722"/>
    </source>
</evidence>
<evidence type="ECO:0000256" key="4">
    <source>
        <dbReference type="ARBA" id="ARBA00022759"/>
    </source>
</evidence>
<dbReference type="PANTHER" id="PTHR33146:SF26">
    <property type="entry name" value="ENDONUCLEASE 4"/>
    <property type="match status" value="1"/>
</dbReference>
<keyword evidence="3" id="KW-0479">Metal-binding</keyword>
<feature type="chain" id="PRO_5041430702" evidence="8">
    <location>
        <begin position="20"/>
        <end position="311"/>
    </location>
</feature>
<dbReference type="InterPro" id="IPR008947">
    <property type="entry name" value="PLipase_C/P1_nuclease_dom_sf"/>
</dbReference>
<evidence type="ECO:0000256" key="3">
    <source>
        <dbReference type="ARBA" id="ARBA00022723"/>
    </source>
</evidence>
<dbReference type="InterPro" id="IPR003154">
    <property type="entry name" value="S1/P1nuclease"/>
</dbReference>
<dbReference type="Proteomes" id="UP001174694">
    <property type="component" value="Unassembled WGS sequence"/>
</dbReference>
<keyword evidence="6" id="KW-1015">Disulfide bond</keyword>
<comment type="caution">
    <text evidence="9">The sequence shown here is derived from an EMBL/GenBank/DDBJ whole genome shotgun (WGS) entry which is preliminary data.</text>
</comment>
<evidence type="ECO:0000313" key="9">
    <source>
        <dbReference type="EMBL" id="KAJ9155466.1"/>
    </source>
</evidence>
<reference evidence="9" key="1">
    <citation type="submission" date="2022-07" db="EMBL/GenBank/DDBJ databases">
        <title>Fungi with potential for degradation of polypropylene.</title>
        <authorList>
            <person name="Gostincar C."/>
        </authorList>
    </citation>
    <scope>NUCLEOTIDE SEQUENCE</scope>
    <source>
        <strain evidence="9">EXF-13308</strain>
    </source>
</reference>
<dbReference type="GO" id="GO:0016788">
    <property type="term" value="F:hydrolase activity, acting on ester bonds"/>
    <property type="evidence" value="ECO:0007669"/>
    <property type="project" value="InterPro"/>
</dbReference>
<dbReference type="SUPFAM" id="SSF48537">
    <property type="entry name" value="Phospholipase C/P1 nuclease"/>
    <property type="match status" value="1"/>
</dbReference>
<evidence type="ECO:0000256" key="5">
    <source>
        <dbReference type="ARBA" id="ARBA00022801"/>
    </source>
</evidence>
<proteinExistence type="inferred from homology"/>
<keyword evidence="5" id="KW-0378">Hydrolase</keyword>
<organism evidence="9 10">
    <name type="scientific">Pleurostoma richardsiae</name>
    <dbReference type="NCBI Taxonomy" id="41990"/>
    <lineage>
        <taxon>Eukaryota</taxon>
        <taxon>Fungi</taxon>
        <taxon>Dikarya</taxon>
        <taxon>Ascomycota</taxon>
        <taxon>Pezizomycotina</taxon>
        <taxon>Sordariomycetes</taxon>
        <taxon>Sordariomycetidae</taxon>
        <taxon>Calosphaeriales</taxon>
        <taxon>Pleurostomataceae</taxon>
        <taxon>Pleurostoma</taxon>
    </lineage>
</organism>
<accession>A0AA38VNV5</accession>
<keyword evidence="4" id="KW-0255">Endonuclease</keyword>
<evidence type="ECO:0000256" key="7">
    <source>
        <dbReference type="ARBA" id="ARBA00023180"/>
    </source>
</evidence>
<dbReference type="AlphaFoldDB" id="A0AA38VNV5"/>
<evidence type="ECO:0000256" key="8">
    <source>
        <dbReference type="SAM" id="SignalP"/>
    </source>
</evidence>
<comment type="similarity">
    <text evidence="1">Belongs to the nuclease type I family.</text>
</comment>
<gene>
    <name evidence="9" type="ORF">NKR23_g2040</name>
</gene>
<evidence type="ECO:0000313" key="10">
    <source>
        <dbReference type="Proteomes" id="UP001174694"/>
    </source>
</evidence>
<keyword evidence="2" id="KW-0540">Nuclease</keyword>
<dbReference type="PANTHER" id="PTHR33146">
    <property type="entry name" value="ENDONUCLEASE 4"/>
    <property type="match status" value="1"/>
</dbReference>
<dbReference type="GO" id="GO:0004519">
    <property type="term" value="F:endonuclease activity"/>
    <property type="evidence" value="ECO:0007669"/>
    <property type="project" value="UniProtKB-KW"/>
</dbReference>
<protein>
    <submittedName>
        <fullName evidence="9">Nuclease S1</fullName>
    </submittedName>
</protein>
<keyword evidence="7" id="KW-0325">Glycoprotein</keyword>